<feature type="chain" id="PRO_5012483933" description="Type IX secretion system membrane protein PorP/SprF" evidence="1">
    <location>
        <begin position="27"/>
        <end position="341"/>
    </location>
</feature>
<dbReference type="AlphaFoldDB" id="A0A1V9FS96"/>
<comment type="caution">
    <text evidence="2">The sequence shown here is derived from an EMBL/GenBank/DDBJ whole genome shotgun (WGS) entry which is preliminary data.</text>
</comment>
<feature type="signal peptide" evidence="1">
    <location>
        <begin position="1"/>
        <end position="26"/>
    </location>
</feature>
<dbReference type="RefSeq" id="WP_081151458.1">
    <property type="nucleotide sequence ID" value="NZ_LVYD01000058.1"/>
</dbReference>
<accession>A0A1V9FS96</accession>
<evidence type="ECO:0000313" key="2">
    <source>
        <dbReference type="EMBL" id="OQP61136.1"/>
    </source>
</evidence>
<dbReference type="NCBIfam" id="TIGR03519">
    <property type="entry name" value="T9SS_PorP_fam"/>
    <property type="match status" value="1"/>
</dbReference>
<evidence type="ECO:0000313" key="3">
    <source>
        <dbReference type="Proteomes" id="UP000192796"/>
    </source>
</evidence>
<dbReference type="EMBL" id="LVYD01000058">
    <property type="protein sequence ID" value="OQP61136.1"/>
    <property type="molecule type" value="Genomic_DNA"/>
</dbReference>
<sequence length="341" mass="38131">MKNKRINQYGWLAVCLIMITAIKTVAQTDPHFTQNYTYPLYINPSLAGSADGDYRATAIYRSQWGSLSSLYRTMGVSFDARTNKNAGLGINLLNQTAGDGGFSYLTLSGSYAYTGVKFGKDFNQRIVMALQGGIISRRVDRSKFKWGDQWNPITGYQESNPTTQTFDRTSSIVPDIGAGFLYFDATPEKKTNLFGGFSVYHLNRPKDPIVTNHNTDLNRIPIRYSVHAGVSFNVSAQTRIIPHVLYMRQGSAYEATAGIYAQMNVNAETDFMLGGYYRMNDAIAPYVGIDYRNFVIGMSYDANASKLRTLTKNVNSFELTLSYIKRSGTKSIVDFVRCARL</sequence>
<name>A0A1V9FS96_9BACT</name>
<keyword evidence="3" id="KW-1185">Reference proteome</keyword>
<organism evidence="2 3">
    <name type="scientific">Niastella vici</name>
    <dbReference type="NCBI Taxonomy" id="1703345"/>
    <lineage>
        <taxon>Bacteria</taxon>
        <taxon>Pseudomonadati</taxon>
        <taxon>Bacteroidota</taxon>
        <taxon>Chitinophagia</taxon>
        <taxon>Chitinophagales</taxon>
        <taxon>Chitinophagaceae</taxon>
        <taxon>Niastella</taxon>
    </lineage>
</organism>
<dbReference type="Pfam" id="PF11751">
    <property type="entry name" value="PorP_SprF"/>
    <property type="match status" value="1"/>
</dbReference>
<protein>
    <recommendedName>
        <fullName evidence="4">Type IX secretion system membrane protein PorP/SprF</fullName>
    </recommendedName>
</protein>
<dbReference type="OrthoDB" id="1186563at2"/>
<dbReference type="InterPro" id="IPR019861">
    <property type="entry name" value="PorP/SprF_Bacteroidetes"/>
</dbReference>
<reference evidence="2 3" key="1">
    <citation type="submission" date="2016-03" db="EMBL/GenBank/DDBJ databases">
        <title>Niastella vici sp. nov., isolated from farmland soil.</title>
        <authorList>
            <person name="Chen L."/>
            <person name="Wang D."/>
            <person name="Yang S."/>
            <person name="Wang G."/>
        </authorList>
    </citation>
    <scope>NUCLEOTIDE SEQUENCE [LARGE SCALE GENOMIC DNA]</scope>
    <source>
        <strain evidence="2 3">DJ57</strain>
    </source>
</reference>
<dbReference type="STRING" id="1703345.A3860_05300"/>
<dbReference type="Proteomes" id="UP000192796">
    <property type="component" value="Unassembled WGS sequence"/>
</dbReference>
<keyword evidence="1" id="KW-0732">Signal</keyword>
<evidence type="ECO:0008006" key="4">
    <source>
        <dbReference type="Google" id="ProtNLM"/>
    </source>
</evidence>
<evidence type="ECO:0000256" key="1">
    <source>
        <dbReference type="SAM" id="SignalP"/>
    </source>
</evidence>
<gene>
    <name evidence="2" type="ORF">A3860_05300</name>
</gene>
<proteinExistence type="predicted"/>